<keyword evidence="2" id="KW-0333">Golgi apparatus</keyword>
<evidence type="ECO:0000256" key="1">
    <source>
        <dbReference type="ARBA" id="ARBA00004555"/>
    </source>
</evidence>
<keyword evidence="7" id="KW-1185">Reference proteome</keyword>
<evidence type="ECO:0000313" key="7">
    <source>
        <dbReference type="Proteomes" id="UP000708208"/>
    </source>
</evidence>
<evidence type="ECO:0000256" key="4">
    <source>
        <dbReference type="SAM" id="MobiDB-lite"/>
    </source>
</evidence>
<proteinExistence type="predicted"/>
<dbReference type="OrthoDB" id="425925at2759"/>
<accession>A0A8J2PGI7</accession>
<comment type="subcellular location">
    <subcellularLocation>
        <location evidence="1">Golgi apparatus</location>
    </subcellularLocation>
</comment>
<dbReference type="EMBL" id="CAJVCH010549096">
    <property type="protein sequence ID" value="CAG7828838.1"/>
    <property type="molecule type" value="Genomic_DNA"/>
</dbReference>
<keyword evidence="3" id="KW-0175">Coiled coil</keyword>
<organism evidence="6 7">
    <name type="scientific">Allacma fusca</name>
    <dbReference type="NCBI Taxonomy" id="39272"/>
    <lineage>
        <taxon>Eukaryota</taxon>
        <taxon>Metazoa</taxon>
        <taxon>Ecdysozoa</taxon>
        <taxon>Arthropoda</taxon>
        <taxon>Hexapoda</taxon>
        <taxon>Collembola</taxon>
        <taxon>Symphypleona</taxon>
        <taxon>Sminthuridae</taxon>
        <taxon>Allacma</taxon>
    </lineage>
</organism>
<dbReference type="InterPro" id="IPR019459">
    <property type="entry name" value="GRAB"/>
</dbReference>
<gene>
    <name evidence="6" type="ORF">AFUS01_LOCUS38737</name>
</gene>
<name>A0A8J2PGI7_9HEXA</name>
<reference evidence="6" key="1">
    <citation type="submission" date="2021-06" db="EMBL/GenBank/DDBJ databases">
        <authorList>
            <person name="Hodson N. C."/>
            <person name="Mongue J. A."/>
            <person name="Jaron S. K."/>
        </authorList>
    </citation>
    <scope>NUCLEOTIDE SEQUENCE</scope>
</reference>
<dbReference type="PROSITE" id="PS50913">
    <property type="entry name" value="GRIP"/>
    <property type="match status" value="1"/>
</dbReference>
<dbReference type="AlphaFoldDB" id="A0A8J2PGI7"/>
<evidence type="ECO:0000313" key="6">
    <source>
        <dbReference type="EMBL" id="CAG7828838.1"/>
    </source>
</evidence>
<evidence type="ECO:0000256" key="2">
    <source>
        <dbReference type="ARBA" id="ARBA00023034"/>
    </source>
</evidence>
<dbReference type="GO" id="GO:0006888">
    <property type="term" value="P:endoplasmic reticulum to Golgi vesicle-mediated transport"/>
    <property type="evidence" value="ECO:0007669"/>
    <property type="project" value="TreeGrafter"/>
</dbReference>
<feature type="compositionally biased region" description="Low complexity" evidence="4">
    <location>
        <begin position="167"/>
        <end position="194"/>
    </location>
</feature>
<evidence type="ECO:0000256" key="3">
    <source>
        <dbReference type="ARBA" id="ARBA00023054"/>
    </source>
</evidence>
<protein>
    <recommendedName>
        <fullName evidence="5">GRIP domain-containing protein</fullName>
    </recommendedName>
</protein>
<dbReference type="GO" id="GO:0031267">
    <property type="term" value="F:small GTPase binding"/>
    <property type="evidence" value="ECO:0007669"/>
    <property type="project" value="TreeGrafter"/>
</dbReference>
<dbReference type="PANTHER" id="PTHR18921">
    <property type="entry name" value="MYOSIN HEAVY CHAIN - RELATED"/>
    <property type="match status" value="1"/>
</dbReference>
<dbReference type="GO" id="GO:0005794">
    <property type="term" value="C:Golgi apparatus"/>
    <property type="evidence" value="ECO:0007669"/>
    <property type="project" value="UniProtKB-SubCell"/>
</dbReference>
<dbReference type="InterPro" id="IPR000237">
    <property type="entry name" value="GRIP_dom"/>
</dbReference>
<dbReference type="Pfam" id="PF10375">
    <property type="entry name" value="GRAB"/>
    <property type="match status" value="1"/>
</dbReference>
<feature type="domain" description="GRIP" evidence="5">
    <location>
        <begin position="68"/>
        <end position="117"/>
    </location>
</feature>
<feature type="region of interest" description="Disordered" evidence="4">
    <location>
        <begin position="152"/>
        <end position="194"/>
    </location>
</feature>
<comment type="caution">
    <text evidence="6">The sequence shown here is derived from an EMBL/GenBank/DDBJ whole genome shotgun (WGS) entry which is preliminary data.</text>
</comment>
<dbReference type="GO" id="GO:0007030">
    <property type="term" value="P:Golgi organization"/>
    <property type="evidence" value="ECO:0007669"/>
    <property type="project" value="TreeGrafter"/>
</dbReference>
<sequence>MGFRVFLFMTGTCDFPGIVHIGNYVIRHFGILFEGWSNLDAAATVRWFQEKETEISKLNSQIKEVGSNLDGKVDRYLLKNLIVGYFSTPADKRKEVLRVIATVLDFNREDRQKTGLEGSSMWPFKLDSFTAEKQSLSEAFIKFLENESQPKVQVRIPSEEITRRSSRSSSSSAAPGESPIPRSNSPSASAATASTSLIGGVPEISMSLPVLNQADRSNSILKDVLNPKP</sequence>
<dbReference type="PANTHER" id="PTHR18921:SF2">
    <property type="entry name" value="THYROID RECEPTOR-INTERACTING PROTEIN 11"/>
    <property type="match status" value="1"/>
</dbReference>
<dbReference type="Proteomes" id="UP000708208">
    <property type="component" value="Unassembled WGS sequence"/>
</dbReference>
<evidence type="ECO:0000259" key="5">
    <source>
        <dbReference type="PROSITE" id="PS50913"/>
    </source>
</evidence>